<evidence type="ECO:0000313" key="2">
    <source>
        <dbReference type="EMBL" id="CAG9769891.1"/>
    </source>
</evidence>
<dbReference type="EMBL" id="OU892282">
    <property type="protein sequence ID" value="CAG9769891.1"/>
    <property type="molecule type" value="Genomic_DNA"/>
</dbReference>
<reference evidence="2" key="1">
    <citation type="submission" date="2022-01" db="EMBL/GenBank/DDBJ databases">
        <authorList>
            <person name="King R."/>
        </authorList>
    </citation>
    <scope>NUCLEOTIDE SEQUENCE</scope>
</reference>
<evidence type="ECO:0000256" key="1">
    <source>
        <dbReference type="SAM" id="MobiDB-lite"/>
    </source>
</evidence>
<feature type="region of interest" description="Disordered" evidence="1">
    <location>
        <begin position="137"/>
        <end position="173"/>
    </location>
</feature>
<organism evidence="2 3">
    <name type="scientific">Ceutorhynchus assimilis</name>
    <name type="common">cabbage seed weevil</name>
    <dbReference type="NCBI Taxonomy" id="467358"/>
    <lineage>
        <taxon>Eukaryota</taxon>
        <taxon>Metazoa</taxon>
        <taxon>Ecdysozoa</taxon>
        <taxon>Arthropoda</taxon>
        <taxon>Hexapoda</taxon>
        <taxon>Insecta</taxon>
        <taxon>Pterygota</taxon>
        <taxon>Neoptera</taxon>
        <taxon>Endopterygota</taxon>
        <taxon>Coleoptera</taxon>
        <taxon>Polyphaga</taxon>
        <taxon>Cucujiformia</taxon>
        <taxon>Curculionidae</taxon>
        <taxon>Ceutorhynchinae</taxon>
        <taxon>Ceutorhynchus</taxon>
    </lineage>
</organism>
<gene>
    <name evidence="2" type="ORF">CEUTPL_LOCUS10364</name>
</gene>
<accession>A0A9N9MT58</accession>
<proteinExistence type="predicted"/>
<dbReference type="OrthoDB" id="6768879at2759"/>
<name>A0A9N9MT58_9CUCU</name>
<dbReference type="AlphaFoldDB" id="A0A9N9MT58"/>
<keyword evidence="3" id="KW-1185">Reference proteome</keyword>
<protein>
    <submittedName>
        <fullName evidence="2">Uncharacterized protein</fullName>
    </submittedName>
</protein>
<evidence type="ECO:0000313" key="3">
    <source>
        <dbReference type="Proteomes" id="UP001152799"/>
    </source>
</evidence>
<dbReference type="Proteomes" id="UP001152799">
    <property type="component" value="Chromosome 6"/>
</dbReference>
<feature type="region of interest" description="Disordered" evidence="1">
    <location>
        <begin position="91"/>
        <end position="111"/>
    </location>
</feature>
<sequence>MGIAKAFHQKASSLSEKKLWGYKVTMLDWDFCRALILSPSYIANRVHGLGEIAELFINAVSALKHTFLSRKAASVELSSEEDSYDDKCSSVQRKRRSCSSSGLESESKRSRLQALEDRMDAMFSSLSAKIDSSANVASRKGTKRNISDSDVDSENGLPHASDSEDLNSWSEVDQFQSLPKTEFRRVEQY</sequence>